<keyword evidence="1" id="KW-0479">Metal-binding</keyword>
<gene>
    <name evidence="5" type="primary">asrA</name>
    <name evidence="5" type="ORF">H8712_14420</name>
</gene>
<dbReference type="NCBIfam" id="TIGR02910">
    <property type="entry name" value="sulfite_red_A"/>
    <property type="match status" value="1"/>
</dbReference>
<dbReference type="InterPro" id="IPR017900">
    <property type="entry name" value="4Fe4S_Fe_S_CS"/>
</dbReference>
<feature type="domain" description="4Fe-4S ferredoxin-type" evidence="4">
    <location>
        <begin position="293"/>
        <end position="321"/>
    </location>
</feature>
<protein>
    <submittedName>
        <fullName evidence="5">Anaerobic sulfite reductase subunit A</fullName>
    </submittedName>
</protein>
<evidence type="ECO:0000313" key="5">
    <source>
        <dbReference type="EMBL" id="MBC8629778.1"/>
    </source>
</evidence>
<dbReference type="InterPro" id="IPR009051">
    <property type="entry name" value="Helical_ferredxn"/>
</dbReference>
<dbReference type="Pfam" id="PF17179">
    <property type="entry name" value="Fer4_22"/>
    <property type="match status" value="1"/>
</dbReference>
<dbReference type="EMBL" id="JACRTP010000008">
    <property type="protein sequence ID" value="MBC8629778.1"/>
    <property type="molecule type" value="Genomic_DNA"/>
</dbReference>
<evidence type="ECO:0000256" key="3">
    <source>
        <dbReference type="ARBA" id="ARBA00023014"/>
    </source>
</evidence>
<organism evidence="5 6">
    <name type="scientific">Blautia stercoris</name>
    <dbReference type="NCBI Taxonomy" id="871664"/>
    <lineage>
        <taxon>Bacteria</taxon>
        <taxon>Bacillati</taxon>
        <taxon>Bacillota</taxon>
        <taxon>Clostridia</taxon>
        <taxon>Lachnospirales</taxon>
        <taxon>Lachnospiraceae</taxon>
        <taxon>Blautia</taxon>
    </lineage>
</organism>
<accession>A0ABR7PEL8</accession>
<dbReference type="PANTHER" id="PTHR40447:SF1">
    <property type="entry name" value="ANAEROBIC SULFITE REDUCTASE SUBUNIT A"/>
    <property type="match status" value="1"/>
</dbReference>
<dbReference type="Gene3D" id="1.10.1060.10">
    <property type="entry name" value="Alpha-helical ferredoxin"/>
    <property type="match status" value="1"/>
</dbReference>
<dbReference type="PROSITE" id="PS51379">
    <property type="entry name" value="4FE4S_FER_2"/>
    <property type="match status" value="2"/>
</dbReference>
<dbReference type="RefSeq" id="WP_187559198.1">
    <property type="nucleotide sequence ID" value="NZ_JACRTP010000008.1"/>
</dbReference>
<keyword evidence="3" id="KW-0411">Iron-sulfur</keyword>
<keyword evidence="6" id="KW-1185">Reference proteome</keyword>
<evidence type="ECO:0000259" key="4">
    <source>
        <dbReference type="PROSITE" id="PS51379"/>
    </source>
</evidence>
<dbReference type="PROSITE" id="PS00198">
    <property type="entry name" value="4FE4S_FER_1"/>
    <property type="match status" value="2"/>
</dbReference>
<feature type="domain" description="4Fe-4S ferredoxin-type" evidence="4">
    <location>
        <begin position="210"/>
        <end position="242"/>
    </location>
</feature>
<keyword evidence="2" id="KW-0408">Iron</keyword>
<comment type="caution">
    <text evidence="5">The sequence shown here is derived from an EMBL/GenBank/DDBJ whole genome shotgun (WGS) entry which is preliminary data.</text>
</comment>
<dbReference type="Proteomes" id="UP000661649">
    <property type="component" value="Unassembled WGS sequence"/>
</dbReference>
<reference evidence="5 6" key="1">
    <citation type="submission" date="2020-08" db="EMBL/GenBank/DDBJ databases">
        <title>Genome public.</title>
        <authorList>
            <person name="Liu C."/>
            <person name="Sun Q."/>
        </authorList>
    </citation>
    <scope>NUCLEOTIDE SEQUENCE [LARGE SCALE GENOMIC DNA]</scope>
    <source>
        <strain evidence="5 6">3_YM_SP_D4_24.mj</strain>
    </source>
</reference>
<proteinExistence type="predicted"/>
<dbReference type="SUPFAM" id="SSF46548">
    <property type="entry name" value="alpha-helical ferredoxin"/>
    <property type="match status" value="1"/>
</dbReference>
<evidence type="ECO:0000256" key="1">
    <source>
        <dbReference type="ARBA" id="ARBA00022723"/>
    </source>
</evidence>
<dbReference type="PANTHER" id="PTHR40447">
    <property type="entry name" value="ANAEROBIC SULFITE REDUCTASE SUBUNIT A"/>
    <property type="match status" value="1"/>
</dbReference>
<evidence type="ECO:0000256" key="2">
    <source>
        <dbReference type="ARBA" id="ARBA00023004"/>
    </source>
</evidence>
<sequence length="334" mass="39484">MGYQLAREAFSEIFESIKKKYDIWAPVRKEGEGTFSEIDVIRYDKIEDLDEIEWEKRSDYSFKESLLKIRETIFYFTEDETIVPKEQEKDLLIFLRSCEMHALKRLDEMYLKSGKEDFYYARMRKKAKFILMGCKESCETGFCVSMGTNKSENYDAYLKLKNNRVCLDVSDEELKKYFKGMPEAEVLPEFVQANLEKVELPKHLSKESAKLPIWEEYGARCIGCGRCNFVCPTCTCFTMQDIFYKDNEKAGERRRVWASCQVDKYDTIAGGHEFRTKKADKVRFKVLHKIYHYEKRFGYPMCVGCGRCDNVCPEYISYSNLINRLSKEEKRNEE</sequence>
<dbReference type="InterPro" id="IPR014259">
    <property type="entry name" value="Sulphite_reductase_A"/>
</dbReference>
<name>A0ABR7PEL8_9FIRM</name>
<dbReference type="InterPro" id="IPR017896">
    <property type="entry name" value="4Fe4S_Fe-S-bd"/>
</dbReference>
<evidence type="ECO:0000313" key="6">
    <source>
        <dbReference type="Proteomes" id="UP000661649"/>
    </source>
</evidence>